<dbReference type="PANTHER" id="PTHR43667:SF2">
    <property type="entry name" value="FATTY ACID C-METHYL TRANSFERASE"/>
    <property type="match status" value="1"/>
</dbReference>
<dbReference type="AlphaFoldDB" id="A0A212R2M5"/>
<keyword evidence="3" id="KW-0808">Transferase</keyword>
<keyword evidence="5" id="KW-0443">Lipid metabolism</keyword>
<dbReference type="PIRSF" id="PIRSF003085">
    <property type="entry name" value="CMAS"/>
    <property type="match status" value="1"/>
</dbReference>
<keyword evidence="4" id="KW-0949">S-adenosyl-L-methionine</keyword>
<dbReference type="GO" id="GO:0032259">
    <property type="term" value="P:methylation"/>
    <property type="evidence" value="ECO:0007669"/>
    <property type="project" value="UniProtKB-KW"/>
</dbReference>
<reference evidence="7 8" key="1">
    <citation type="submission" date="2017-06" db="EMBL/GenBank/DDBJ databases">
        <authorList>
            <person name="Kim H.J."/>
            <person name="Triplett B.A."/>
        </authorList>
    </citation>
    <scope>NUCLEOTIDE SEQUENCE [LARGE SCALE GENOMIC DNA]</scope>
    <source>
        <strain evidence="7 8">B29T1</strain>
    </source>
</reference>
<evidence type="ECO:0000313" key="7">
    <source>
        <dbReference type="EMBL" id="SNB66284.1"/>
    </source>
</evidence>
<comment type="similarity">
    <text evidence="1">Belongs to the CFA/CMAS family.</text>
</comment>
<evidence type="ECO:0000313" key="8">
    <source>
        <dbReference type="Proteomes" id="UP000197065"/>
    </source>
</evidence>
<dbReference type="SUPFAM" id="SSF53335">
    <property type="entry name" value="S-adenosyl-L-methionine-dependent methyltransferases"/>
    <property type="match status" value="1"/>
</dbReference>
<protein>
    <submittedName>
        <fullName evidence="7">Cyclopropane-fatty-acyl-phospholipid synthase</fullName>
    </submittedName>
</protein>
<dbReference type="CDD" id="cd02440">
    <property type="entry name" value="AdoMet_MTases"/>
    <property type="match status" value="1"/>
</dbReference>
<accession>A0A212R2M5</accession>
<organism evidence="7 8">
    <name type="scientific">Arboricoccus pini</name>
    <dbReference type="NCBI Taxonomy" id="1963835"/>
    <lineage>
        <taxon>Bacteria</taxon>
        <taxon>Pseudomonadati</taxon>
        <taxon>Pseudomonadota</taxon>
        <taxon>Alphaproteobacteria</taxon>
        <taxon>Geminicoccales</taxon>
        <taxon>Geminicoccaceae</taxon>
        <taxon>Arboricoccus</taxon>
    </lineage>
</organism>
<dbReference type="PANTHER" id="PTHR43667">
    <property type="entry name" value="CYCLOPROPANE-FATTY-ACYL-PHOSPHOLIPID SYNTHASE"/>
    <property type="match status" value="1"/>
</dbReference>
<dbReference type="InterPro" id="IPR050723">
    <property type="entry name" value="CFA/CMAS"/>
</dbReference>
<evidence type="ECO:0000256" key="4">
    <source>
        <dbReference type="ARBA" id="ARBA00022691"/>
    </source>
</evidence>
<dbReference type="GO" id="GO:0008610">
    <property type="term" value="P:lipid biosynthetic process"/>
    <property type="evidence" value="ECO:0007669"/>
    <property type="project" value="InterPro"/>
</dbReference>
<dbReference type="Gene3D" id="3.40.50.150">
    <property type="entry name" value="Vaccinia Virus protein VP39"/>
    <property type="match status" value="1"/>
</dbReference>
<dbReference type="InterPro" id="IPR029063">
    <property type="entry name" value="SAM-dependent_MTases_sf"/>
</dbReference>
<dbReference type="Proteomes" id="UP000197065">
    <property type="component" value="Unassembled WGS sequence"/>
</dbReference>
<evidence type="ECO:0000256" key="5">
    <source>
        <dbReference type="ARBA" id="ARBA00023098"/>
    </source>
</evidence>
<evidence type="ECO:0000256" key="3">
    <source>
        <dbReference type="ARBA" id="ARBA00022679"/>
    </source>
</evidence>
<sequence length="413" mass="46287">MKMVGHRTADGRGRAIGNLGRHGPAIAALLAMSERLVIGRLTIVLPDGSQRVVEGENPGPAATIVLRNGRIMRRYMTGGAVGFAESFLDGDWDSPDLSTLLELLDRNQDAWGTSYYGSTLNRAIRRLQHAFRTNTKHGSRRNIHAHYDLGNDFFASWLDPTMLYSAAAFVDGTKELAEAQLAKCRRLLKMIGAGPGQRLLEIGSGWGTFAILAAKEYGMKVTSLTISQEQLTYARRRVAEEGLNEQVEIRFQDYRDVEGQFDKIASIEMFEAVGESYWRTFFDKLRACLTPDGAAGLQIITIADDHFSEYRRTPDFIQRYIFPGGMLPSPSILKSVSRSAGLQETDSITFGGDYARTLGLWRERFDLAWSSIVERGFDERFRRIWTYYLAYCEAGFRTGSIDVVQTVMRPSQG</sequence>
<dbReference type="Pfam" id="PF02353">
    <property type="entry name" value="CMAS"/>
    <property type="match status" value="1"/>
</dbReference>
<dbReference type="EMBL" id="FYEH01000005">
    <property type="protein sequence ID" value="SNB66284.1"/>
    <property type="molecule type" value="Genomic_DNA"/>
</dbReference>
<evidence type="ECO:0000256" key="1">
    <source>
        <dbReference type="ARBA" id="ARBA00010815"/>
    </source>
</evidence>
<name>A0A212R2M5_9PROT</name>
<dbReference type="GO" id="GO:0008168">
    <property type="term" value="F:methyltransferase activity"/>
    <property type="evidence" value="ECO:0007669"/>
    <property type="project" value="UniProtKB-KW"/>
</dbReference>
<gene>
    <name evidence="7" type="ORF">SAMN07250955_10579</name>
</gene>
<keyword evidence="2" id="KW-0489">Methyltransferase</keyword>
<feature type="active site" evidence="6">
    <location>
        <position position="392"/>
    </location>
</feature>
<evidence type="ECO:0000256" key="6">
    <source>
        <dbReference type="PIRSR" id="PIRSR003085-1"/>
    </source>
</evidence>
<evidence type="ECO:0000256" key="2">
    <source>
        <dbReference type="ARBA" id="ARBA00022603"/>
    </source>
</evidence>
<keyword evidence="8" id="KW-1185">Reference proteome</keyword>
<dbReference type="InterPro" id="IPR003333">
    <property type="entry name" value="CMAS"/>
</dbReference>
<proteinExistence type="inferred from homology"/>